<keyword evidence="7" id="KW-0407">Ion channel</keyword>
<organism evidence="12 13">
    <name type="scientific">Pseudoruegeria aquimaris</name>
    <dbReference type="NCBI Taxonomy" id="393663"/>
    <lineage>
        <taxon>Bacteria</taxon>
        <taxon>Pseudomonadati</taxon>
        <taxon>Pseudomonadota</taxon>
        <taxon>Alphaproteobacteria</taxon>
        <taxon>Rhodobacterales</taxon>
        <taxon>Roseobacteraceae</taxon>
        <taxon>Pseudoruegeria</taxon>
    </lineage>
</organism>
<feature type="transmembrane region" description="Helical" evidence="7">
    <location>
        <begin position="298"/>
        <end position="321"/>
    </location>
</feature>
<dbReference type="EMBL" id="FWFQ01000012">
    <property type="protein sequence ID" value="SLN40259.1"/>
    <property type="molecule type" value="Genomic_DNA"/>
</dbReference>
<feature type="compositionally biased region" description="Basic residues" evidence="8">
    <location>
        <begin position="564"/>
        <end position="584"/>
    </location>
</feature>
<dbReference type="InterPro" id="IPR049278">
    <property type="entry name" value="MS_channel_C"/>
</dbReference>
<evidence type="ECO:0000256" key="3">
    <source>
        <dbReference type="ARBA" id="ARBA00022475"/>
    </source>
</evidence>
<dbReference type="Gene3D" id="2.30.30.60">
    <property type="match status" value="1"/>
</dbReference>
<dbReference type="InterPro" id="IPR023408">
    <property type="entry name" value="MscS_beta-dom_sf"/>
</dbReference>
<comment type="caution">
    <text evidence="7">Lacks conserved residue(s) required for the propagation of feature annotation.</text>
</comment>
<feature type="region of interest" description="Disordered" evidence="8">
    <location>
        <begin position="510"/>
        <end position="584"/>
    </location>
</feature>
<feature type="domain" description="Mechanosensitive ion channel MscS C-terminal" evidence="11">
    <location>
        <begin position="424"/>
        <end position="506"/>
    </location>
</feature>
<dbReference type="AlphaFoldDB" id="A0A1Y5SGG2"/>
<evidence type="ECO:0000259" key="10">
    <source>
        <dbReference type="Pfam" id="PF00924"/>
    </source>
</evidence>
<name>A0A1Y5SGG2_9RHOB</name>
<dbReference type="GO" id="GO:0005886">
    <property type="term" value="C:plasma membrane"/>
    <property type="evidence" value="ECO:0007669"/>
    <property type="project" value="UniProtKB-SubCell"/>
</dbReference>
<comment type="subcellular location">
    <subcellularLocation>
        <location evidence="7">Cell inner membrane</location>
        <topology evidence="7">Multi-pass membrane protein</topology>
    </subcellularLocation>
    <subcellularLocation>
        <location evidence="1">Cell membrane</location>
        <topology evidence="1">Multi-pass membrane protein</topology>
    </subcellularLocation>
</comment>
<dbReference type="OrthoDB" id="9780668at2"/>
<feature type="transmembrane region" description="Helical" evidence="7">
    <location>
        <begin position="203"/>
        <end position="228"/>
    </location>
</feature>
<keyword evidence="5 7" id="KW-1133">Transmembrane helix</keyword>
<evidence type="ECO:0000256" key="2">
    <source>
        <dbReference type="ARBA" id="ARBA00008017"/>
    </source>
</evidence>
<comment type="subunit">
    <text evidence="7">Homoheptamer.</text>
</comment>
<keyword evidence="13" id="KW-1185">Reference proteome</keyword>
<evidence type="ECO:0000256" key="7">
    <source>
        <dbReference type="RuleBase" id="RU369025"/>
    </source>
</evidence>
<dbReference type="PANTHER" id="PTHR30221">
    <property type="entry name" value="SMALL-CONDUCTANCE MECHANOSENSITIVE CHANNEL"/>
    <property type="match status" value="1"/>
</dbReference>
<evidence type="ECO:0000256" key="4">
    <source>
        <dbReference type="ARBA" id="ARBA00022692"/>
    </source>
</evidence>
<reference evidence="12 13" key="1">
    <citation type="submission" date="2017-03" db="EMBL/GenBank/DDBJ databases">
        <authorList>
            <person name="Afonso C.L."/>
            <person name="Miller P.J."/>
            <person name="Scott M.A."/>
            <person name="Spackman E."/>
            <person name="Goraichik I."/>
            <person name="Dimitrov K.M."/>
            <person name="Suarez D.L."/>
            <person name="Swayne D.E."/>
        </authorList>
    </citation>
    <scope>NUCLEOTIDE SEQUENCE [LARGE SCALE GENOMIC DNA]</scope>
    <source>
        <strain evidence="12 13">CECT 7680</strain>
    </source>
</reference>
<feature type="transmembrane region" description="Helical" evidence="7">
    <location>
        <begin position="256"/>
        <end position="274"/>
    </location>
</feature>
<dbReference type="RefSeq" id="WP_085868560.1">
    <property type="nucleotide sequence ID" value="NZ_FWFQ01000012.1"/>
</dbReference>
<proteinExistence type="inferred from homology"/>
<keyword evidence="7" id="KW-0813">Transport</keyword>
<protein>
    <recommendedName>
        <fullName evidence="7">Small-conductance mechanosensitive channel</fullName>
    </recommendedName>
</protein>
<evidence type="ECO:0000313" key="12">
    <source>
        <dbReference type="EMBL" id="SLN40259.1"/>
    </source>
</evidence>
<keyword evidence="6 7" id="KW-0472">Membrane</keyword>
<evidence type="ECO:0000256" key="1">
    <source>
        <dbReference type="ARBA" id="ARBA00004651"/>
    </source>
</evidence>
<evidence type="ECO:0000256" key="6">
    <source>
        <dbReference type="ARBA" id="ARBA00023136"/>
    </source>
</evidence>
<dbReference type="InterPro" id="IPR006685">
    <property type="entry name" value="MscS_channel_2nd"/>
</dbReference>
<evidence type="ECO:0000313" key="13">
    <source>
        <dbReference type="Proteomes" id="UP000193409"/>
    </source>
</evidence>
<keyword evidence="7" id="KW-0997">Cell inner membrane</keyword>
<dbReference type="InterPro" id="IPR045275">
    <property type="entry name" value="MscS_archaea/bacteria_type"/>
</dbReference>
<dbReference type="Gene3D" id="3.30.70.100">
    <property type="match status" value="1"/>
</dbReference>
<keyword evidence="4 7" id="KW-0812">Transmembrane</keyword>
<evidence type="ECO:0000256" key="8">
    <source>
        <dbReference type="SAM" id="MobiDB-lite"/>
    </source>
</evidence>
<dbReference type="Pfam" id="PF21082">
    <property type="entry name" value="MS_channel_3rd"/>
    <property type="match status" value="1"/>
</dbReference>
<dbReference type="PANTHER" id="PTHR30221:SF18">
    <property type="entry name" value="SLL0590 PROTEIN"/>
    <property type="match status" value="1"/>
</dbReference>
<evidence type="ECO:0000259" key="11">
    <source>
        <dbReference type="Pfam" id="PF21082"/>
    </source>
</evidence>
<feature type="transmembrane region" description="Helical" evidence="7">
    <location>
        <begin position="145"/>
        <end position="165"/>
    </location>
</feature>
<dbReference type="SUPFAM" id="SSF82689">
    <property type="entry name" value="Mechanosensitive channel protein MscS (YggB), C-terminal domain"/>
    <property type="match status" value="1"/>
</dbReference>
<feature type="domain" description="Mechanosensitive ion channel MscS" evidence="10">
    <location>
        <begin position="348"/>
        <end position="413"/>
    </location>
</feature>
<dbReference type="SUPFAM" id="SSF50182">
    <property type="entry name" value="Sm-like ribonucleoproteins"/>
    <property type="match status" value="1"/>
</dbReference>
<feature type="signal peptide" evidence="9">
    <location>
        <begin position="1"/>
        <end position="27"/>
    </location>
</feature>
<keyword evidence="3" id="KW-1003">Cell membrane</keyword>
<evidence type="ECO:0000256" key="9">
    <source>
        <dbReference type="SAM" id="SignalP"/>
    </source>
</evidence>
<sequence length="584" mass="65000">MGHGIRRLLIAAACLVAFALGGGQLQAQDTAVPDLAPVVVDGKELFVLRGLTALPARLRASRVAERIEEFAASSDDPVVEMSIDPHPLGREISIDGTPMLLLIEDDAAFDQVSLDVLALVNGERVKQAIEEYRAERTPEARREGFINVGLWSVGFVFVISVLLVLQRKVPKFLRRKTEARLDRIEAATAEIVRGKAIAELIGFLIRLVFWALILVTIYYFISIVLFSFAETRPFAMILITYISDPIFELLKSMLEFLPNLVTLTAIFFATRYLLKMLRTVFENIEAGTLKFEGFEAHWIWPTFHIMRAMILLFVIILSYPYVPGASSQAFQAVSILVGLMVSMGSNSVVSNALAGVFVLYRRSANVGDRIKVGEHSGDVVEIKLMETYIKSLKNELISIPNAQMLNSEVINYSSRIDGRGLLVHTTVGIGYDEPRQKIEALLLEAAARTRYIKKSPEPFVLRTSLGDFAVNYQINGYTTRGNYLPKIVSELHANILDVFHSNGVQIMSPHYEGDPAEAKIPPVPTPEEMEQAKREAEEAREAEAQAEAEAERKAKEALEAARAARAKPKPKPRKRRIGRRPKTG</sequence>
<dbReference type="InterPro" id="IPR011066">
    <property type="entry name" value="MscS_channel_C_sf"/>
</dbReference>
<keyword evidence="7" id="KW-0406">Ion transport</keyword>
<dbReference type="Pfam" id="PF00924">
    <property type="entry name" value="MS_channel_2nd"/>
    <property type="match status" value="1"/>
</dbReference>
<comment type="function">
    <text evidence="7">Mechanosensitive channel that participates in the regulation of osmotic pressure changes within the cell, opening in response to stretch forces in the membrane lipid bilayer, without the need for other proteins. Contributes to normal resistance to hypoosmotic shock. Forms an ion channel of 1.0 nanosiemens conductance with a slight preference for anions.</text>
</comment>
<feature type="compositionally biased region" description="Basic and acidic residues" evidence="8">
    <location>
        <begin position="530"/>
        <end position="559"/>
    </location>
</feature>
<feature type="chain" id="PRO_5012667027" description="Small-conductance mechanosensitive channel" evidence="9">
    <location>
        <begin position="28"/>
        <end position="584"/>
    </location>
</feature>
<accession>A0A1Y5SGG2</accession>
<dbReference type="InterPro" id="IPR010920">
    <property type="entry name" value="LSM_dom_sf"/>
</dbReference>
<gene>
    <name evidence="12" type="primary">mscK_2</name>
    <name evidence="12" type="ORF">PSA7680_02001</name>
</gene>
<dbReference type="GO" id="GO:0008381">
    <property type="term" value="F:mechanosensitive monoatomic ion channel activity"/>
    <property type="evidence" value="ECO:0007669"/>
    <property type="project" value="InterPro"/>
</dbReference>
<dbReference type="Proteomes" id="UP000193409">
    <property type="component" value="Unassembled WGS sequence"/>
</dbReference>
<comment type="similarity">
    <text evidence="2 7">Belongs to the MscS (TC 1.A.23) family.</text>
</comment>
<evidence type="ECO:0000256" key="5">
    <source>
        <dbReference type="ARBA" id="ARBA00022989"/>
    </source>
</evidence>
<feature type="transmembrane region" description="Helical" evidence="7">
    <location>
        <begin position="333"/>
        <end position="360"/>
    </location>
</feature>
<keyword evidence="9" id="KW-0732">Signal</keyword>